<dbReference type="Proteomes" id="UP000729402">
    <property type="component" value="Unassembled WGS sequence"/>
</dbReference>
<evidence type="ECO:0000313" key="1">
    <source>
        <dbReference type="EMBL" id="KAG8042784.1"/>
    </source>
</evidence>
<accession>A0A8J5VE11</accession>
<reference evidence="1" key="1">
    <citation type="journal article" date="2021" name="bioRxiv">
        <title>Whole Genome Assembly and Annotation of Northern Wild Rice, Zizania palustris L., Supports a Whole Genome Duplication in the Zizania Genus.</title>
        <authorList>
            <person name="Haas M."/>
            <person name="Kono T."/>
            <person name="Macchietto M."/>
            <person name="Millas R."/>
            <person name="McGilp L."/>
            <person name="Shao M."/>
            <person name="Duquette J."/>
            <person name="Hirsch C.N."/>
            <person name="Kimball J."/>
        </authorList>
    </citation>
    <scope>NUCLEOTIDE SEQUENCE</scope>
    <source>
        <tissue evidence="1">Fresh leaf tissue</tissue>
    </source>
</reference>
<evidence type="ECO:0000313" key="2">
    <source>
        <dbReference type="Proteomes" id="UP000729402"/>
    </source>
</evidence>
<organism evidence="1 2">
    <name type="scientific">Zizania palustris</name>
    <name type="common">Northern wild rice</name>
    <dbReference type="NCBI Taxonomy" id="103762"/>
    <lineage>
        <taxon>Eukaryota</taxon>
        <taxon>Viridiplantae</taxon>
        <taxon>Streptophyta</taxon>
        <taxon>Embryophyta</taxon>
        <taxon>Tracheophyta</taxon>
        <taxon>Spermatophyta</taxon>
        <taxon>Magnoliopsida</taxon>
        <taxon>Liliopsida</taxon>
        <taxon>Poales</taxon>
        <taxon>Poaceae</taxon>
        <taxon>BOP clade</taxon>
        <taxon>Oryzoideae</taxon>
        <taxon>Oryzeae</taxon>
        <taxon>Zizaniinae</taxon>
        <taxon>Zizania</taxon>
    </lineage>
</organism>
<keyword evidence="2" id="KW-1185">Reference proteome</keyword>
<protein>
    <submittedName>
        <fullName evidence="1">Uncharacterized protein</fullName>
    </submittedName>
</protein>
<dbReference type="AlphaFoldDB" id="A0A8J5VE11"/>
<comment type="caution">
    <text evidence="1">The sequence shown here is derived from an EMBL/GenBank/DDBJ whole genome shotgun (WGS) entry which is preliminary data.</text>
</comment>
<proteinExistence type="predicted"/>
<name>A0A8J5VE11_ZIZPA</name>
<dbReference type="EMBL" id="JAAALK010001593">
    <property type="protein sequence ID" value="KAG8042784.1"/>
    <property type="molecule type" value="Genomic_DNA"/>
</dbReference>
<sequence>MLAIVARTVGHTCDEHDTAAAEYYLALGLRLSCCMRLCMAVVDDVRQTADARTSLLPKKIGQAPAGLDDSGGRNLEI</sequence>
<gene>
    <name evidence="1" type="ORF">GUJ93_ZPchr0327g16407</name>
</gene>
<reference evidence="1" key="2">
    <citation type="submission" date="2021-02" db="EMBL/GenBank/DDBJ databases">
        <authorList>
            <person name="Kimball J.A."/>
            <person name="Haas M.W."/>
            <person name="Macchietto M."/>
            <person name="Kono T."/>
            <person name="Duquette J."/>
            <person name="Shao M."/>
        </authorList>
    </citation>
    <scope>NUCLEOTIDE SEQUENCE</scope>
    <source>
        <tissue evidence="1">Fresh leaf tissue</tissue>
    </source>
</reference>